<evidence type="ECO:0000313" key="4">
    <source>
        <dbReference type="Proteomes" id="UP000305041"/>
    </source>
</evidence>
<organism evidence="3 4">
    <name type="scientific">Parasedimentitalea maritima</name>
    <dbReference type="NCBI Taxonomy" id="2578117"/>
    <lineage>
        <taxon>Bacteria</taxon>
        <taxon>Pseudomonadati</taxon>
        <taxon>Pseudomonadota</taxon>
        <taxon>Alphaproteobacteria</taxon>
        <taxon>Rhodobacterales</taxon>
        <taxon>Paracoccaceae</taxon>
        <taxon>Parasedimentitalea</taxon>
    </lineage>
</organism>
<accession>A0ABY2UW26</accession>
<protein>
    <submittedName>
        <fullName evidence="3">Leucine-rich repeat domain-containing protein</fullName>
    </submittedName>
</protein>
<evidence type="ECO:0000256" key="2">
    <source>
        <dbReference type="ARBA" id="ARBA00022737"/>
    </source>
</evidence>
<gene>
    <name evidence="3" type="ORF">FEE96_10090</name>
</gene>
<reference evidence="3 4" key="1">
    <citation type="submission" date="2019-05" db="EMBL/GenBank/DDBJ databases">
        <title>Draft genome sequence of Pelagicola sp. DSW4-44.</title>
        <authorList>
            <person name="Oh J."/>
        </authorList>
    </citation>
    <scope>NUCLEOTIDE SEQUENCE [LARGE SCALE GENOMIC DNA]</scope>
    <source>
        <strain evidence="3 4">DSW4-44</strain>
    </source>
</reference>
<keyword evidence="1" id="KW-0433">Leucine-rich repeat</keyword>
<dbReference type="InterPro" id="IPR032675">
    <property type="entry name" value="LRR_dom_sf"/>
</dbReference>
<dbReference type="Proteomes" id="UP000305041">
    <property type="component" value="Unassembled WGS sequence"/>
</dbReference>
<dbReference type="Pfam" id="PF12799">
    <property type="entry name" value="LRR_4"/>
    <property type="match status" value="1"/>
</dbReference>
<dbReference type="SUPFAM" id="SSF52058">
    <property type="entry name" value="L domain-like"/>
    <property type="match status" value="1"/>
</dbReference>
<dbReference type="EMBL" id="VAUA01000004">
    <property type="protein sequence ID" value="TLP65836.1"/>
    <property type="molecule type" value="Genomic_DNA"/>
</dbReference>
<dbReference type="Gene3D" id="3.80.10.10">
    <property type="entry name" value="Ribonuclease Inhibitor"/>
    <property type="match status" value="1"/>
</dbReference>
<evidence type="ECO:0000313" key="3">
    <source>
        <dbReference type="EMBL" id="TLP65836.1"/>
    </source>
</evidence>
<keyword evidence="4" id="KW-1185">Reference proteome</keyword>
<comment type="caution">
    <text evidence="3">The sequence shown here is derived from an EMBL/GenBank/DDBJ whole genome shotgun (WGS) entry which is preliminary data.</text>
</comment>
<evidence type="ECO:0000256" key="1">
    <source>
        <dbReference type="ARBA" id="ARBA00022614"/>
    </source>
</evidence>
<name>A0ABY2UW26_9RHOB</name>
<sequence>MGLQNTNVVWLKPIANLTALTRLDISNTRVSEIPWLSSLVNLKRLNMQGTAVSDLTPLVGLPALAIVGANNGIKPLQPGPVAKLREQGGRVIDD</sequence>
<dbReference type="InterPro" id="IPR025875">
    <property type="entry name" value="Leu-rich_rpt_4"/>
</dbReference>
<proteinExistence type="predicted"/>
<keyword evidence="2" id="KW-0677">Repeat</keyword>